<dbReference type="Proteomes" id="UP001497744">
    <property type="component" value="Unassembled WGS sequence"/>
</dbReference>
<keyword evidence="1" id="KW-0472">Membrane</keyword>
<feature type="transmembrane region" description="Helical" evidence="1">
    <location>
        <begin position="123"/>
        <end position="143"/>
    </location>
</feature>
<organism evidence="2 3">
    <name type="scientific">Babesia caballi</name>
    <dbReference type="NCBI Taxonomy" id="5871"/>
    <lineage>
        <taxon>Eukaryota</taxon>
        <taxon>Sar</taxon>
        <taxon>Alveolata</taxon>
        <taxon>Apicomplexa</taxon>
        <taxon>Aconoidasida</taxon>
        <taxon>Piroplasmida</taxon>
        <taxon>Babesiidae</taxon>
        <taxon>Babesia</taxon>
    </lineage>
</organism>
<keyword evidence="3" id="KW-1185">Reference proteome</keyword>
<keyword evidence="1" id="KW-0812">Transmembrane</keyword>
<evidence type="ECO:0000313" key="3">
    <source>
        <dbReference type="Proteomes" id="UP001497744"/>
    </source>
</evidence>
<protein>
    <submittedName>
        <fullName evidence="2">Variant erythrocyte surface antigen-1 family protein</fullName>
    </submittedName>
</protein>
<evidence type="ECO:0000313" key="2">
    <source>
        <dbReference type="EMBL" id="GIX65981.1"/>
    </source>
</evidence>
<gene>
    <name evidence="2" type="ORF">BcabD6B2_54170</name>
</gene>
<proteinExistence type="predicted"/>
<name>A0AAV4M3M1_BABCB</name>
<dbReference type="RefSeq" id="XP_067718050.1">
    <property type="nucleotide sequence ID" value="XM_067861949.1"/>
</dbReference>
<dbReference type="AlphaFoldDB" id="A0AAV4M3M1"/>
<dbReference type="EMBL" id="BPLF01000006">
    <property type="protein sequence ID" value="GIX65981.1"/>
    <property type="molecule type" value="Genomic_DNA"/>
</dbReference>
<keyword evidence="1" id="KW-1133">Transmembrane helix</keyword>
<reference evidence="2 3" key="1">
    <citation type="submission" date="2021-06" db="EMBL/GenBank/DDBJ databases">
        <title>Genome sequence of Babesia caballi.</title>
        <authorList>
            <person name="Yamagishi J."/>
            <person name="Kidaka T."/>
            <person name="Ochi A."/>
        </authorList>
    </citation>
    <scope>NUCLEOTIDE SEQUENCE [LARGE SCALE GENOMIC DNA]</scope>
    <source>
        <strain evidence="2">USDA-D6B2</strain>
    </source>
</reference>
<evidence type="ECO:0000256" key="1">
    <source>
        <dbReference type="SAM" id="Phobius"/>
    </source>
</evidence>
<comment type="caution">
    <text evidence="2">The sequence shown here is derived from an EMBL/GenBank/DDBJ whole genome shotgun (WGS) entry which is preliminary data.</text>
</comment>
<sequence length="350" mass="37815">MSETKNSLTDWPDNLKDVIDWFLRVGEMDQGGSGDSNSGKLKDAVKALDGFTEATKGLGEFHIEGLFKKVAEGFQQLIGYDSGQRGMTENGIGCKDQYTSSYYTQAKWESSLNTATSSEAQKAAHIFLCSMPLLYFGISYLFWMCCKGWKLKTIAGDNNGSDLYSFMSAMGYDTKKLNSGLNGQRIDKLLGQEHNAIDDFKEVSASPSYPDFLKKLQENGKQHLPNSAANAPLYVLYAASHAYLQYKAGPSAIMEIPQTQSDIAKTFNGYGEAVKKLDASNKQKLSDAYNTLLTQIQSQFNQDPPPPPSSSAGAAAGGVLGTAALGTTAALATNVGGITTTLKSFIPIFK</sequence>
<dbReference type="GeneID" id="94197462"/>
<accession>A0AAV4M3M1</accession>